<sequence>MPAAEGPKRDDTSEYTGASADFLADQNTVDPHTPSTLCSRVPQDSDLDDYYVDPGSPHPIEFPADTEFNIDWQAFFAED</sequence>
<dbReference type="Proteomes" id="UP001345013">
    <property type="component" value="Unassembled WGS sequence"/>
</dbReference>
<evidence type="ECO:0000313" key="2">
    <source>
        <dbReference type="EMBL" id="KAK5081907.1"/>
    </source>
</evidence>
<feature type="compositionally biased region" description="Basic and acidic residues" evidence="1">
    <location>
        <begin position="1"/>
        <end position="12"/>
    </location>
</feature>
<gene>
    <name evidence="2" type="ORF">LTR24_008050</name>
</gene>
<accession>A0ABR0K1S9</accession>
<organism evidence="2 3">
    <name type="scientific">Lithohypha guttulata</name>
    <dbReference type="NCBI Taxonomy" id="1690604"/>
    <lineage>
        <taxon>Eukaryota</taxon>
        <taxon>Fungi</taxon>
        <taxon>Dikarya</taxon>
        <taxon>Ascomycota</taxon>
        <taxon>Pezizomycotina</taxon>
        <taxon>Eurotiomycetes</taxon>
        <taxon>Chaetothyriomycetidae</taxon>
        <taxon>Chaetothyriales</taxon>
        <taxon>Trichomeriaceae</taxon>
        <taxon>Lithohypha</taxon>
    </lineage>
</organism>
<comment type="caution">
    <text evidence="2">The sequence shown here is derived from an EMBL/GenBank/DDBJ whole genome shotgun (WGS) entry which is preliminary data.</text>
</comment>
<protein>
    <submittedName>
        <fullName evidence="2">Uncharacterized protein</fullName>
    </submittedName>
</protein>
<keyword evidence="3" id="KW-1185">Reference proteome</keyword>
<feature type="compositionally biased region" description="Polar residues" evidence="1">
    <location>
        <begin position="25"/>
        <end position="38"/>
    </location>
</feature>
<name>A0ABR0K1S9_9EURO</name>
<evidence type="ECO:0000313" key="3">
    <source>
        <dbReference type="Proteomes" id="UP001345013"/>
    </source>
</evidence>
<dbReference type="EMBL" id="JAVRRG010000131">
    <property type="protein sequence ID" value="KAK5081907.1"/>
    <property type="molecule type" value="Genomic_DNA"/>
</dbReference>
<evidence type="ECO:0000256" key="1">
    <source>
        <dbReference type="SAM" id="MobiDB-lite"/>
    </source>
</evidence>
<feature type="region of interest" description="Disordered" evidence="1">
    <location>
        <begin position="1"/>
        <end position="63"/>
    </location>
</feature>
<reference evidence="2 3" key="1">
    <citation type="submission" date="2023-08" db="EMBL/GenBank/DDBJ databases">
        <title>Black Yeasts Isolated from many extreme environments.</title>
        <authorList>
            <person name="Coleine C."/>
            <person name="Stajich J.E."/>
            <person name="Selbmann L."/>
        </authorList>
    </citation>
    <scope>NUCLEOTIDE SEQUENCE [LARGE SCALE GENOMIC DNA]</scope>
    <source>
        <strain evidence="2 3">CCFEE 5885</strain>
    </source>
</reference>
<proteinExistence type="predicted"/>